<dbReference type="PANTHER" id="PTHR30461">
    <property type="entry name" value="DNA-INVERTASE FROM LAMBDOID PROPHAGE"/>
    <property type="match status" value="1"/>
</dbReference>
<dbReference type="AlphaFoldDB" id="X1U0L7"/>
<dbReference type="GO" id="GO:0003677">
    <property type="term" value="F:DNA binding"/>
    <property type="evidence" value="ECO:0007669"/>
    <property type="project" value="InterPro"/>
</dbReference>
<dbReference type="Pfam" id="PF13408">
    <property type="entry name" value="Zn_ribbon_recom"/>
    <property type="match status" value="1"/>
</dbReference>
<dbReference type="EMBL" id="BARW01016957">
    <property type="protein sequence ID" value="GAI97146.1"/>
    <property type="molecule type" value="Genomic_DNA"/>
</dbReference>
<feature type="domain" description="Resolvase/invertase-type recombinase catalytic" evidence="1">
    <location>
        <begin position="1"/>
        <end position="118"/>
    </location>
</feature>
<dbReference type="PANTHER" id="PTHR30461:SF23">
    <property type="entry name" value="DNA RECOMBINASE-RELATED"/>
    <property type="match status" value="1"/>
</dbReference>
<name>X1U0L7_9ZZZZ</name>
<reference evidence="3" key="1">
    <citation type="journal article" date="2014" name="Front. Microbiol.">
        <title>High frequency of phylogenetically diverse reductive dehalogenase-homologous genes in deep subseafloor sedimentary metagenomes.</title>
        <authorList>
            <person name="Kawai M."/>
            <person name="Futagami T."/>
            <person name="Toyoda A."/>
            <person name="Takaki Y."/>
            <person name="Nishi S."/>
            <person name="Hori S."/>
            <person name="Arai W."/>
            <person name="Tsubouchi T."/>
            <person name="Morono Y."/>
            <person name="Uchiyama I."/>
            <person name="Ito T."/>
            <person name="Fujiyama A."/>
            <person name="Inagaki F."/>
            <person name="Takami H."/>
        </authorList>
    </citation>
    <scope>NUCLEOTIDE SEQUENCE</scope>
    <source>
        <strain evidence="3">Expedition CK06-06</strain>
    </source>
</reference>
<evidence type="ECO:0000259" key="1">
    <source>
        <dbReference type="PROSITE" id="PS51736"/>
    </source>
</evidence>
<dbReference type="InterPro" id="IPR025827">
    <property type="entry name" value="Zn_ribbon_recom_dom"/>
</dbReference>
<accession>X1U0L7</accession>
<dbReference type="InterPro" id="IPR006119">
    <property type="entry name" value="Resolv_N"/>
</dbReference>
<sequence>AKNQGWAVYKLYVDDGYSASSRNRPALKRLLCEAALKRFDVVLAYKIDRLSRSLKDLIDIVAELNQFDIGFKSCTELIDTTRPEGRLMFHQFGSFAQYERELIGQRTRFGMIKRLKQGLWNGIPPYGYRIKNKKLIIEPTEAKQVRKIFDWYLRRNMGVVAISRELNRLGIKPRKAERWKGTRIHKMITNPLYAGFVRWGGETAMGTHQPIITQELFDTAQKTLRERNHKTRQLRSPNYLTGLVKCGLCGAPMHVTYPGTEPKRRFKYYVCNNRYNHKSCKQ</sequence>
<dbReference type="InterPro" id="IPR050639">
    <property type="entry name" value="SSR_resolvase"/>
</dbReference>
<dbReference type="Pfam" id="PF07508">
    <property type="entry name" value="Recombinase"/>
    <property type="match status" value="1"/>
</dbReference>
<evidence type="ECO:0000313" key="3">
    <source>
        <dbReference type="EMBL" id="GAI97146.1"/>
    </source>
</evidence>
<proteinExistence type="predicted"/>
<dbReference type="Pfam" id="PF00239">
    <property type="entry name" value="Resolvase"/>
    <property type="match status" value="1"/>
</dbReference>
<gene>
    <name evidence="3" type="ORF">S12H4_29402</name>
</gene>
<dbReference type="Gene3D" id="3.40.50.1390">
    <property type="entry name" value="Resolvase, N-terminal catalytic domain"/>
    <property type="match status" value="1"/>
</dbReference>
<evidence type="ECO:0008006" key="4">
    <source>
        <dbReference type="Google" id="ProtNLM"/>
    </source>
</evidence>
<dbReference type="GO" id="GO:0000150">
    <property type="term" value="F:DNA strand exchange activity"/>
    <property type="evidence" value="ECO:0007669"/>
    <property type="project" value="InterPro"/>
</dbReference>
<dbReference type="InterPro" id="IPR011109">
    <property type="entry name" value="DNA_bind_recombinase_dom"/>
</dbReference>
<feature type="non-terminal residue" evidence="3">
    <location>
        <position position="1"/>
    </location>
</feature>
<dbReference type="Gene3D" id="3.90.1750.20">
    <property type="entry name" value="Putative Large Serine Recombinase, Chain B, Domain 2"/>
    <property type="match status" value="1"/>
</dbReference>
<evidence type="ECO:0000259" key="2">
    <source>
        <dbReference type="PROSITE" id="PS51737"/>
    </source>
</evidence>
<dbReference type="InterPro" id="IPR036162">
    <property type="entry name" value="Resolvase-like_N_sf"/>
</dbReference>
<dbReference type="PROSITE" id="PS51736">
    <property type="entry name" value="RECOMBINASES_3"/>
    <property type="match status" value="1"/>
</dbReference>
<dbReference type="PROSITE" id="PS51737">
    <property type="entry name" value="RECOMBINASE_DNA_BIND"/>
    <property type="match status" value="1"/>
</dbReference>
<dbReference type="CDD" id="cd03768">
    <property type="entry name" value="SR_ResInv"/>
    <property type="match status" value="1"/>
</dbReference>
<dbReference type="SUPFAM" id="SSF53041">
    <property type="entry name" value="Resolvase-like"/>
    <property type="match status" value="1"/>
</dbReference>
<dbReference type="InterPro" id="IPR038109">
    <property type="entry name" value="DNA_bind_recomb_sf"/>
</dbReference>
<dbReference type="SMART" id="SM00857">
    <property type="entry name" value="Resolvase"/>
    <property type="match status" value="1"/>
</dbReference>
<comment type="caution">
    <text evidence="3">The sequence shown here is derived from an EMBL/GenBank/DDBJ whole genome shotgun (WGS) entry which is preliminary data.</text>
</comment>
<feature type="non-terminal residue" evidence="3">
    <location>
        <position position="282"/>
    </location>
</feature>
<organism evidence="3">
    <name type="scientific">marine sediment metagenome</name>
    <dbReference type="NCBI Taxonomy" id="412755"/>
    <lineage>
        <taxon>unclassified sequences</taxon>
        <taxon>metagenomes</taxon>
        <taxon>ecological metagenomes</taxon>
    </lineage>
</organism>
<protein>
    <recommendedName>
        <fullName evidence="4">Recombinase domain-containing protein</fullName>
    </recommendedName>
</protein>
<feature type="domain" description="Recombinase" evidence="2">
    <location>
        <begin position="125"/>
        <end position="230"/>
    </location>
</feature>